<sequence length="338" mass="37425">RRMGFGDQPYIVYRHNDIGREHLHIVSVRVDETGRAISDSYEHGRSMKVCRELERQFGLVPATPKQWKEGLPLSPVGYGDGNLKGQLAGVIRPIAREWRFRTLGEYRAVLSLYGITVDEVKGEYGGREYHGLTYSATDREGNKVGKPFKSSVFGKEAGVAALERRMHNAAAWEKTHKEVAAATAGKVAAAMQTAGHDRAQFERELMRQGIGVVFRQNETGRIYGATFIDHAAKAVFNGSRLGKEFSAGVFNDLFAGQEGIHLPQPSAEVEHPTRQQEHTGASQWDGQDTGYRPDHKDGTTQNVAAAFNLFAPVPGGASGDQPVPPRKRKKKRKYGRQQ</sequence>
<accession>A0ABW9SG51</accession>
<reference evidence="3 4" key="1">
    <citation type="journal article" date="2019" name="Nat. Med.">
        <title>A library of human gut bacterial isolates paired with longitudinal multiomics data enables mechanistic microbiome research.</title>
        <authorList>
            <person name="Poyet M."/>
            <person name="Groussin M."/>
            <person name="Gibbons S.M."/>
            <person name="Avila-Pacheco J."/>
            <person name="Jiang X."/>
            <person name="Kearney S.M."/>
            <person name="Perrotta A.R."/>
            <person name="Berdy B."/>
            <person name="Zhao S."/>
            <person name="Lieberman T.D."/>
            <person name="Swanson P.K."/>
            <person name="Smith M."/>
            <person name="Roesemann S."/>
            <person name="Alexander J.E."/>
            <person name="Rich S.A."/>
            <person name="Livny J."/>
            <person name="Vlamakis H."/>
            <person name="Clish C."/>
            <person name="Bullock K."/>
            <person name="Deik A."/>
            <person name="Scott J."/>
            <person name="Pierce K.A."/>
            <person name="Xavier R.J."/>
            <person name="Alm E.J."/>
        </authorList>
    </citation>
    <scope>NUCLEOTIDE SEQUENCE [LARGE SCALE GENOMIC DNA]</scope>
    <source>
        <strain evidence="3 4">BIOML-A29</strain>
    </source>
</reference>
<feature type="compositionally biased region" description="Basic residues" evidence="1">
    <location>
        <begin position="325"/>
        <end position="338"/>
    </location>
</feature>
<feature type="non-terminal residue" evidence="3">
    <location>
        <position position="1"/>
    </location>
</feature>
<dbReference type="EMBL" id="WNCN01000045">
    <property type="protein sequence ID" value="MTU41699.1"/>
    <property type="molecule type" value="Genomic_DNA"/>
</dbReference>
<protein>
    <submittedName>
        <fullName evidence="3">Relaxase/mobilization nuclease domain-containing protein</fullName>
    </submittedName>
</protein>
<dbReference type="Pfam" id="PF03432">
    <property type="entry name" value="Relaxase"/>
    <property type="match status" value="1"/>
</dbReference>
<proteinExistence type="predicted"/>
<dbReference type="InterPro" id="IPR005094">
    <property type="entry name" value="Endonuclease_MobA/VirD2"/>
</dbReference>
<evidence type="ECO:0000259" key="2">
    <source>
        <dbReference type="Pfam" id="PF03432"/>
    </source>
</evidence>
<keyword evidence="4" id="KW-1185">Reference proteome</keyword>
<evidence type="ECO:0000313" key="4">
    <source>
        <dbReference type="Proteomes" id="UP000434916"/>
    </source>
</evidence>
<gene>
    <name evidence="3" type="ORF">GMD82_20070</name>
</gene>
<evidence type="ECO:0000256" key="1">
    <source>
        <dbReference type="SAM" id="MobiDB-lite"/>
    </source>
</evidence>
<organism evidence="3 4">
    <name type="scientific">Parabacteroides merdae</name>
    <dbReference type="NCBI Taxonomy" id="46503"/>
    <lineage>
        <taxon>Bacteria</taxon>
        <taxon>Pseudomonadati</taxon>
        <taxon>Bacteroidota</taxon>
        <taxon>Bacteroidia</taxon>
        <taxon>Bacteroidales</taxon>
        <taxon>Tannerellaceae</taxon>
        <taxon>Parabacteroides</taxon>
    </lineage>
</organism>
<feature type="region of interest" description="Disordered" evidence="1">
    <location>
        <begin position="266"/>
        <end position="338"/>
    </location>
</feature>
<dbReference type="Proteomes" id="UP000434916">
    <property type="component" value="Unassembled WGS sequence"/>
</dbReference>
<feature type="compositionally biased region" description="Basic and acidic residues" evidence="1">
    <location>
        <begin position="268"/>
        <end position="277"/>
    </location>
</feature>
<evidence type="ECO:0000313" key="3">
    <source>
        <dbReference type="EMBL" id="MTU41699.1"/>
    </source>
</evidence>
<comment type="caution">
    <text evidence="3">The sequence shown here is derived from an EMBL/GenBank/DDBJ whole genome shotgun (WGS) entry which is preliminary data.</text>
</comment>
<dbReference type="RefSeq" id="WP_155144420.1">
    <property type="nucleotide sequence ID" value="NZ_WNCN01000045.1"/>
</dbReference>
<name>A0ABW9SG51_9BACT</name>
<feature type="domain" description="MobA/VirD2-like nuclease" evidence="2">
    <location>
        <begin position="2"/>
        <end position="59"/>
    </location>
</feature>